<evidence type="ECO:0000256" key="17">
    <source>
        <dbReference type="ARBA" id="ARBA00023264"/>
    </source>
</evidence>
<evidence type="ECO:0000256" key="8">
    <source>
        <dbReference type="ARBA" id="ARBA00022475"/>
    </source>
</evidence>
<evidence type="ECO:0000313" key="21">
    <source>
        <dbReference type="Proteomes" id="UP001170481"/>
    </source>
</evidence>
<protein>
    <recommendedName>
        <fullName evidence="7 18">Phosphatidate cytidylyltransferase</fullName>
        <ecNumber evidence="6 18">2.7.7.41</ecNumber>
    </recommendedName>
</protein>
<evidence type="ECO:0000256" key="16">
    <source>
        <dbReference type="ARBA" id="ARBA00023209"/>
    </source>
</evidence>
<proteinExistence type="inferred from homology"/>
<evidence type="ECO:0000256" key="18">
    <source>
        <dbReference type="RuleBase" id="RU003938"/>
    </source>
</evidence>
<feature type="transmembrane region" description="Helical" evidence="19">
    <location>
        <begin position="198"/>
        <end position="218"/>
    </location>
</feature>
<reference evidence="20" key="1">
    <citation type="submission" date="2023-07" db="EMBL/GenBank/DDBJ databases">
        <title>Genome content predicts the carbon catabolic preferences of heterotrophic bacteria.</title>
        <authorList>
            <person name="Gralka M."/>
        </authorList>
    </citation>
    <scope>NUCLEOTIDE SEQUENCE</scope>
    <source>
        <strain evidence="20">C2R13</strain>
    </source>
</reference>
<evidence type="ECO:0000256" key="7">
    <source>
        <dbReference type="ARBA" id="ARBA00019373"/>
    </source>
</evidence>
<keyword evidence="15 19" id="KW-0472">Membrane</keyword>
<dbReference type="Proteomes" id="UP001170481">
    <property type="component" value="Unassembled WGS sequence"/>
</dbReference>
<comment type="similarity">
    <text evidence="5 18">Belongs to the CDS family.</text>
</comment>
<dbReference type="Pfam" id="PF01148">
    <property type="entry name" value="CTP_transf_1"/>
    <property type="match status" value="1"/>
</dbReference>
<evidence type="ECO:0000256" key="2">
    <source>
        <dbReference type="ARBA" id="ARBA00004651"/>
    </source>
</evidence>
<keyword evidence="8" id="KW-1003">Cell membrane</keyword>
<dbReference type="GO" id="GO:0016024">
    <property type="term" value="P:CDP-diacylglycerol biosynthetic process"/>
    <property type="evidence" value="ECO:0007669"/>
    <property type="project" value="TreeGrafter"/>
</dbReference>
<comment type="catalytic activity">
    <reaction evidence="1 18">
        <text>a 1,2-diacyl-sn-glycero-3-phosphate + CTP + H(+) = a CDP-1,2-diacyl-sn-glycerol + diphosphate</text>
        <dbReference type="Rhea" id="RHEA:16229"/>
        <dbReference type="ChEBI" id="CHEBI:15378"/>
        <dbReference type="ChEBI" id="CHEBI:33019"/>
        <dbReference type="ChEBI" id="CHEBI:37563"/>
        <dbReference type="ChEBI" id="CHEBI:58332"/>
        <dbReference type="ChEBI" id="CHEBI:58608"/>
        <dbReference type="EC" id="2.7.7.41"/>
    </reaction>
</comment>
<evidence type="ECO:0000313" key="20">
    <source>
        <dbReference type="EMBL" id="MDO6671975.1"/>
    </source>
</evidence>
<evidence type="ECO:0000256" key="19">
    <source>
        <dbReference type="SAM" id="Phobius"/>
    </source>
</evidence>
<keyword evidence="11 18" id="KW-0812">Transmembrane</keyword>
<evidence type="ECO:0000256" key="14">
    <source>
        <dbReference type="ARBA" id="ARBA00023098"/>
    </source>
</evidence>
<evidence type="ECO:0000256" key="15">
    <source>
        <dbReference type="ARBA" id="ARBA00023136"/>
    </source>
</evidence>
<evidence type="ECO:0000256" key="1">
    <source>
        <dbReference type="ARBA" id="ARBA00001698"/>
    </source>
</evidence>
<organism evidence="20 21">
    <name type="scientific">Cobetia amphilecti</name>
    <dbReference type="NCBI Taxonomy" id="1055104"/>
    <lineage>
        <taxon>Bacteria</taxon>
        <taxon>Pseudomonadati</taxon>
        <taxon>Pseudomonadota</taxon>
        <taxon>Gammaproteobacteria</taxon>
        <taxon>Oceanospirillales</taxon>
        <taxon>Halomonadaceae</taxon>
        <taxon>Cobetia</taxon>
    </lineage>
</organism>
<dbReference type="RefSeq" id="WP_303593605.1">
    <property type="nucleotide sequence ID" value="NZ_JAUORK010000007.1"/>
</dbReference>
<dbReference type="GO" id="GO:0005886">
    <property type="term" value="C:plasma membrane"/>
    <property type="evidence" value="ECO:0007669"/>
    <property type="project" value="UniProtKB-SubCell"/>
</dbReference>
<feature type="transmembrane region" description="Helical" evidence="19">
    <location>
        <begin position="78"/>
        <end position="96"/>
    </location>
</feature>
<comment type="subcellular location">
    <subcellularLocation>
        <location evidence="2">Cell membrane</location>
        <topology evidence="2">Multi-pass membrane protein</topology>
    </subcellularLocation>
</comment>
<dbReference type="EMBL" id="JAUORK010000007">
    <property type="protein sequence ID" value="MDO6671975.1"/>
    <property type="molecule type" value="Genomic_DNA"/>
</dbReference>
<keyword evidence="12 18" id="KW-0548">Nucleotidyltransferase</keyword>
<dbReference type="InterPro" id="IPR000374">
    <property type="entry name" value="PC_trans"/>
</dbReference>
<feature type="transmembrane region" description="Helical" evidence="19">
    <location>
        <begin position="175"/>
        <end position="192"/>
    </location>
</feature>
<keyword evidence="16" id="KW-0594">Phospholipid biosynthesis</keyword>
<comment type="caution">
    <text evidence="20">The sequence shown here is derived from an EMBL/GenBank/DDBJ whole genome shotgun (WGS) entry which is preliminary data.</text>
</comment>
<dbReference type="PROSITE" id="PS01315">
    <property type="entry name" value="CDS"/>
    <property type="match status" value="1"/>
</dbReference>
<feature type="transmembrane region" description="Helical" evidence="19">
    <location>
        <begin position="15"/>
        <end position="41"/>
    </location>
</feature>
<evidence type="ECO:0000256" key="11">
    <source>
        <dbReference type="ARBA" id="ARBA00022692"/>
    </source>
</evidence>
<comment type="pathway">
    <text evidence="4">Lipid metabolism.</text>
</comment>
<keyword evidence="17" id="KW-1208">Phospholipid metabolism</keyword>
<comment type="pathway">
    <text evidence="3 18">Phospholipid metabolism; CDP-diacylglycerol biosynthesis; CDP-diacylglycerol from sn-glycerol 3-phosphate: step 3/3.</text>
</comment>
<dbReference type="PANTHER" id="PTHR46382">
    <property type="entry name" value="PHOSPHATIDATE CYTIDYLYLTRANSFERASE"/>
    <property type="match status" value="1"/>
</dbReference>
<keyword evidence="13 19" id="KW-1133">Transmembrane helix</keyword>
<evidence type="ECO:0000256" key="10">
    <source>
        <dbReference type="ARBA" id="ARBA00022679"/>
    </source>
</evidence>
<accession>A0AAP4WVE3</accession>
<evidence type="ECO:0000256" key="4">
    <source>
        <dbReference type="ARBA" id="ARBA00005189"/>
    </source>
</evidence>
<dbReference type="PANTHER" id="PTHR46382:SF1">
    <property type="entry name" value="PHOSPHATIDATE CYTIDYLYLTRANSFERASE"/>
    <property type="match status" value="1"/>
</dbReference>
<evidence type="ECO:0000256" key="6">
    <source>
        <dbReference type="ARBA" id="ARBA00012487"/>
    </source>
</evidence>
<keyword evidence="14" id="KW-0443">Lipid metabolism</keyword>
<keyword evidence="9" id="KW-0444">Lipid biosynthesis</keyword>
<feature type="transmembrane region" description="Helical" evidence="19">
    <location>
        <begin position="136"/>
        <end position="154"/>
    </location>
</feature>
<feature type="transmembrane region" description="Helical" evidence="19">
    <location>
        <begin position="108"/>
        <end position="124"/>
    </location>
</feature>
<evidence type="ECO:0000256" key="12">
    <source>
        <dbReference type="ARBA" id="ARBA00022695"/>
    </source>
</evidence>
<evidence type="ECO:0000256" key="3">
    <source>
        <dbReference type="ARBA" id="ARBA00005119"/>
    </source>
</evidence>
<evidence type="ECO:0000256" key="5">
    <source>
        <dbReference type="ARBA" id="ARBA00010185"/>
    </source>
</evidence>
<evidence type="ECO:0000256" key="13">
    <source>
        <dbReference type="ARBA" id="ARBA00022989"/>
    </source>
</evidence>
<name>A0AAP4WVE3_9GAMM</name>
<dbReference type="EC" id="2.7.7.41" evidence="6 18"/>
<gene>
    <name evidence="20" type="ORF">Q4535_07560</name>
</gene>
<keyword evidence="10 18" id="KW-0808">Transferase</keyword>
<dbReference type="GO" id="GO:0004605">
    <property type="term" value="F:phosphatidate cytidylyltransferase activity"/>
    <property type="evidence" value="ECO:0007669"/>
    <property type="project" value="UniProtKB-EC"/>
</dbReference>
<feature type="transmembrane region" description="Helical" evidence="19">
    <location>
        <begin position="53"/>
        <end position="72"/>
    </location>
</feature>
<dbReference type="AlphaFoldDB" id="A0AAP4WVE3"/>
<evidence type="ECO:0000256" key="9">
    <source>
        <dbReference type="ARBA" id="ARBA00022516"/>
    </source>
</evidence>
<sequence>MLRQRIITALILAPLALWGLFGLDGAAFATFTGAVVALAAWEWSNLSGVRAGMARLLFPLVLSVLMLLVWQFDGALARWPLYLAALAWLVNLRWVMRYPAASQEWQATGVRLGVGVLALLPTWFGFVQLKGSGGEWLLYVLLMVWAADIGAYFSGKRFGKRKLAPRVSPGKSWEGVYGGLVATGLLATGYALAGLADWLPLLLVTLGVTAVSVLGDLLESMFKRQRQMKDSSHLLPGHGGVMDRIDSLTAAVPLFALLLPWVLGGGA</sequence>